<keyword evidence="1 11" id="KW-0813">Transport</keyword>
<proteinExistence type="inferred from homology"/>
<evidence type="ECO:0000256" key="10">
    <source>
        <dbReference type="ARBA" id="ARBA00023136"/>
    </source>
</evidence>
<comment type="function">
    <text evidence="11">Part of the high-affinity ATP-driven potassium transport (or Kdp) system, which catalyzes the hydrolysis of ATP coupled with the electrogenic transport of potassium into the cytoplasm. This subunit acts as a catalytic chaperone that increases the ATP-binding affinity of the ATP-hydrolyzing subunit KdpB by the formation of a transient KdpB/KdpC/ATP ternary complex.</text>
</comment>
<dbReference type="STRING" id="486698.AWC22_06775"/>
<comment type="similarity">
    <text evidence="11">Belongs to the KdpC family.</text>
</comment>
<dbReference type="Proteomes" id="UP000193087">
    <property type="component" value="Unassembled WGS sequence"/>
</dbReference>
<dbReference type="NCBIfam" id="TIGR00681">
    <property type="entry name" value="kdpC"/>
    <property type="match status" value="1"/>
</dbReference>
<dbReference type="EMBL" id="LQPQ01000256">
    <property type="protein sequence ID" value="ORW56535.1"/>
    <property type="molecule type" value="Genomic_DNA"/>
</dbReference>
<comment type="subcellular location">
    <subcellularLocation>
        <location evidence="11">Cell membrane</location>
        <topology evidence="11">Single-pass membrane protein</topology>
    </subcellularLocation>
</comment>
<keyword evidence="6 11" id="KW-0067">ATP-binding</keyword>
<keyword evidence="5 11" id="KW-0547">Nucleotide-binding</keyword>
<evidence type="ECO:0000256" key="8">
    <source>
        <dbReference type="ARBA" id="ARBA00022989"/>
    </source>
</evidence>
<dbReference type="PANTHER" id="PTHR30042">
    <property type="entry name" value="POTASSIUM-TRANSPORTING ATPASE C CHAIN"/>
    <property type="match status" value="1"/>
</dbReference>
<dbReference type="NCBIfam" id="NF010605">
    <property type="entry name" value="PRK14001.1"/>
    <property type="match status" value="1"/>
</dbReference>
<gene>
    <name evidence="11" type="primary">kdpC</name>
    <name evidence="12" type="ORF">AWC22_06775</name>
</gene>
<keyword evidence="2 11" id="KW-1003">Cell membrane</keyword>
<protein>
    <recommendedName>
        <fullName evidence="11">Potassium-transporting ATPase KdpC subunit</fullName>
    </recommendedName>
    <alternativeName>
        <fullName evidence="11">ATP phosphohydrolase [potassium-transporting] C chain</fullName>
    </alternativeName>
    <alternativeName>
        <fullName evidence="11">Potassium-binding and translocating subunit C</fullName>
    </alternativeName>
    <alternativeName>
        <fullName evidence="11">Potassium-translocating ATPase C chain</fullName>
    </alternativeName>
</protein>
<accession>A0A1X2AYS9</accession>
<evidence type="ECO:0000256" key="5">
    <source>
        <dbReference type="ARBA" id="ARBA00022741"/>
    </source>
</evidence>
<dbReference type="PANTHER" id="PTHR30042:SF2">
    <property type="entry name" value="POTASSIUM-TRANSPORTING ATPASE KDPC SUBUNIT"/>
    <property type="match status" value="1"/>
</dbReference>
<evidence type="ECO:0000313" key="12">
    <source>
        <dbReference type="EMBL" id="ORW56535.1"/>
    </source>
</evidence>
<name>A0A1X2AYS9_9MYCO</name>
<evidence type="ECO:0000256" key="6">
    <source>
        <dbReference type="ARBA" id="ARBA00022840"/>
    </source>
</evidence>
<dbReference type="GeneID" id="93496456"/>
<dbReference type="AlphaFoldDB" id="A0A1X2AYS9"/>
<dbReference type="OrthoDB" id="9788285at2"/>
<keyword evidence="13" id="KW-1185">Reference proteome</keyword>
<dbReference type="NCBIfam" id="NF001454">
    <property type="entry name" value="PRK00315.1"/>
    <property type="match status" value="1"/>
</dbReference>
<comment type="subunit">
    <text evidence="11">The system is composed of three essential subunits: KdpA, KdpB and KdpC.</text>
</comment>
<keyword evidence="9 11" id="KW-0406">Ion transport</keyword>
<dbReference type="GO" id="GO:0005524">
    <property type="term" value="F:ATP binding"/>
    <property type="evidence" value="ECO:0007669"/>
    <property type="project" value="UniProtKB-UniRule"/>
</dbReference>
<evidence type="ECO:0000256" key="2">
    <source>
        <dbReference type="ARBA" id="ARBA00022475"/>
    </source>
</evidence>
<keyword evidence="8 11" id="KW-1133">Transmembrane helix</keyword>
<evidence type="ECO:0000256" key="11">
    <source>
        <dbReference type="HAMAP-Rule" id="MF_00276"/>
    </source>
</evidence>
<comment type="caution">
    <text evidence="12">The sequence shown here is derived from an EMBL/GenBank/DDBJ whole genome shotgun (WGS) entry which is preliminary data.</text>
</comment>
<reference evidence="12 13" key="1">
    <citation type="submission" date="2016-01" db="EMBL/GenBank/DDBJ databases">
        <title>The new phylogeny of the genus Mycobacterium.</title>
        <authorList>
            <person name="Tarcisio F."/>
            <person name="Conor M."/>
            <person name="Antonella G."/>
            <person name="Elisabetta G."/>
            <person name="Giulia F.S."/>
            <person name="Sara T."/>
            <person name="Anna F."/>
            <person name="Clotilde B."/>
            <person name="Roberto B."/>
            <person name="Veronica D.S."/>
            <person name="Fabio R."/>
            <person name="Monica P."/>
            <person name="Olivier J."/>
            <person name="Enrico T."/>
            <person name="Nicola S."/>
        </authorList>
    </citation>
    <scope>NUCLEOTIDE SEQUENCE [LARGE SCALE GENOMIC DNA]</scope>
    <source>
        <strain evidence="12 13">DSM 45176</strain>
    </source>
</reference>
<dbReference type="InterPro" id="IPR003820">
    <property type="entry name" value="KdpC"/>
</dbReference>
<dbReference type="PIRSF" id="PIRSF001296">
    <property type="entry name" value="K_ATPase_KdpC"/>
    <property type="match status" value="1"/>
</dbReference>
<evidence type="ECO:0000256" key="1">
    <source>
        <dbReference type="ARBA" id="ARBA00022448"/>
    </source>
</evidence>
<sequence length="189" mass="20101">MRRQLLPALVMLLVFTAITGIVYPLVVTGVGQLLFHDKANGSLLERDGKVVGSAQIGQQFADAKYFHPRPSSAGDGYDSAASSGSNLGPTNDKLLQAVAERVNVYRRENNLPADTLVPVDAVTGSGSGLDPAISVANAKLQAPRVARARHVSIRQVQRLIDDHTDGRGLGFLGEPAVNVLELNLALDRL</sequence>
<dbReference type="GO" id="GO:0008556">
    <property type="term" value="F:P-type potassium transmembrane transporter activity"/>
    <property type="evidence" value="ECO:0007669"/>
    <property type="project" value="InterPro"/>
</dbReference>
<dbReference type="RefSeq" id="WP_085253385.1">
    <property type="nucleotide sequence ID" value="NZ_CAJMWI010000001.1"/>
</dbReference>
<evidence type="ECO:0000256" key="4">
    <source>
        <dbReference type="ARBA" id="ARBA00022692"/>
    </source>
</evidence>
<keyword evidence="7 11" id="KW-0630">Potassium</keyword>
<evidence type="ECO:0000313" key="13">
    <source>
        <dbReference type="Proteomes" id="UP000193087"/>
    </source>
</evidence>
<dbReference type="Pfam" id="PF02669">
    <property type="entry name" value="KdpC"/>
    <property type="match status" value="1"/>
</dbReference>
<dbReference type="HAMAP" id="MF_00276">
    <property type="entry name" value="KdpC"/>
    <property type="match status" value="1"/>
</dbReference>
<evidence type="ECO:0000256" key="7">
    <source>
        <dbReference type="ARBA" id="ARBA00022958"/>
    </source>
</evidence>
<keyword evidence="3 11" id="KW-0633">Potassium transport</keyword>
<organism evidence="12 13">
    <name type="scientific">Mycobacterium riyadhense</name>
    <dbReference type="NCBI Taxonomy" id="486698"/>
    <lineage>
        <taxon>Bacteria</taxon>
        <taxon>Bacillati</taxon>
        <taxon>Actinomycetota</taxon>
        <taxon>Actinomycetes</taxon>
        <taxon>Mycobacteriales</taxon>
        <taxon>Mycobacteriaceae</taxon>
        <taxon>Mycobacterium</taxon>
    </lineage>
</organism>
<dbReference type="GO" id="GO:0005886">
    <property type="term" value="C:plasma membrane"/>
    <property type="evidence" value="ECO:0007669"/>
    <property type="project" value="UniProtKB-SubCell"/>
</dbReference>
<keyword evidence="4 11" id="KW-0812">Transmembrane</keyword>
<evidence type="ECO:0000256" key="3">
    <source>
        <dbReference type="ARBA" id="ARBA00022538"/>
    </source>
</evidence>
<evidence type="ECO:0000256" key="9">
    <source>
        <dbReference type="ARBA" id="ARBA00023065"/>
    </source>
</evidence>
<keyword evidence="10 11" id="KW-0472">Membrane</keyword>